<dbReference type="InterPro" id="IPR055066">
    <property type="entry name" value="AASDHPPT_N"/>
</dbReference>
<evidence type="ECO:0000259" key="4">
    <source>
        <dbReference type="Pfam" id="PF22624"/>
    </source>
</evidence>
<keyword evidence="2 5" id="KW-0808">Transferase</keyword>
<reference evidence="5 6" key="1">
    <citation type="submission" date="2021-01" db="EMBL/GenBank/DDBJ databases">
        <title>Whole genome shotgun sequence of Microbispora corallina NBRC 16416.</title>
        <authorList>
            <person name="Komaki H."/>
            <person name="Tamura T."/>
        </authorList>
    </citation>
    <scope>NUCLEOTIDE SEQUENCE [LARGE SCALE GENOMIC DNA]</scope>
    <source>
        <strain evidence="5 6">NBRC 16416</strain>
    </source>
</reference>
<comment type="similarity">
    <text evidence="1">Belongs to the P-Pant transferase superfamily. Gsp/Sfp/HetI/AcpT family.</text>
</comment>
<gene>
    <name evidence="5" type="ORF">Mco01_30330</name>
</gene>
<evidence type="ECO:0000259" key="3">
    <source>
        <dbReference type="Pfam" id="PF01648"/>
    </source>
</evidence>
<dbReference type="Pfam" id="PF01648">
    <property type="entry name" value="ACPS"/>
    <property type="match status" value="1"/>
</dbReference>
<dbReference type="EMBL" id="BOOC01000011">
    <property type="protein sequence ID" value="GIH40033.1"/>
    <property type="molecule type" value="Genomic_DNA"/>
</dbReference>
<dbReference type="InterPro" id="IPR008278">
    <property type="entry name" value="4-PPantetheinyl_Trfase_dom"/>
</dbReference>
<proteinExistence type="inferred from homology"/>
<feature type="domain" description="4'-phosphopantetheinyl transferase N-terminal" evidence="4">
    <location>
        <begin position="17"/>
        <end position="110"/>
    </location>
</feature>
<evidence type="ECO:0000256" key="1">
    <source>
        <dbReference type="ARBA" id="ARBA00010990"/>
    </source>
</evidence>
<dbReference type="SUPFAM" id="SSF56214">
    <property type="entry name" value="4'-phosphopantetheinyl transferase"/>
    <property type="match status" value="2"/>
</dbReference>
<protein>
    <submittedName>
        <fullName evidence="5">4'-phosphopantetheinyl transferase</fullName>
    </submittedName>
</protein>
<dbReference type="Pfam" id="PF22624">
    <property type="entry name" value="AASDHPPT_N"/>
    <property type="match status" value="1"/>
</dbReference>
<dbReference type="InterPro" id="IPR037143">
    <property type="entry name" value="4-PPantetheinyl_Trfase_dom_sf"/>
</dbReference>
<evidence type="ECO:0000313" key="5">
    <source>
        <dbReference type="EMBL" id="GIH40033.1"/>
    </source>
</evidence>
<feature type="domain" description="4'-phosphopantetheinyl transferase" evidence="3">
    <location>
        <begin position="117"/>
        <end position="211"/>
    </location>
</feature>
<accession>A0ABQ4FYX9</accession>
<sequence>MIATILKTAECRVWWADPWQQTVETLTSVLSEPELDRAARFHREQDRRRFLTGSWLLRTVAATQLGTSPEDVQIERRCPDCPKPHGKPYVRTGGVPLHVSVSHSGNRVVVGVTTAGPLGVDVEEVPAAPVDELAECALSPSELELLDAVPAYDRHAAFARVWVRKEAVLKATGHGLRIPPDEVLVSGPDEAPALLGWPLDVPPESVRLRTLDPGPGYVGAVAVVSGAQVITLSESHAPDLVEVSHAYTLPAAA</sequence>
<dbReference type="InterPro" id="IPR050559">
    <property type="entry name" value="P-Pant_transferase_sf"/>
</dbReference>
<dbReference type="GO" id="GO:0016740">
    <property type="term" value="F:transferase activity"/>
    <property type="evidence" value="ECO:0007669"/>
    <property type="project" value="UniProtKB-KW"/>
</dbReference>
<evidence type="ECO:0000256" key="2">
    <source>
        <dbReference type="ARBA" id="ARBA00022679"/>
    </source>
</evidence>
<dbReference type="Gene3D" id="3.90.470.20">
    <property type="entry name" value="4'-phosphopantetheinyl transferase domain"/>
    <property type="match status" value="2"/>
</dbReference>
<evidence type="ECO:0000313" key="6">
    <source>
        <dbReference type="Proteomes" id="UP000603904"/>
    </source>
</evidence>
<name>A0ABQ4FYX9_9ACTN</name>
<organism evidence="5 6">
    <name type="scientific">Microbispora corallina</name>
    <dbReference type="NCBI Taxonomy" id="83302"/>
    <lineage>
        <taxon>Bacteria</taxon>
        <taxon>Bacillati</taxon>
        <taxon>Actinomycetota</taxon>
        <taxon>Actinomycetes</taxon>
        <taxon>Streptosporangiales</taxon>
        <taxon>Streptosporangiaceae</taxon>
        <taxon>Microbispora</taxon>
    </lineage>
</organism>
<dbReference type="RefSeq" id="WP_204057495.1">
    <property type="nucleotide sequence ID" value="NZ_BAAAGP010000027.1"/>
</dbReference>
<dbReference type="PANTHER" id="PTHR12215:SF10">
    <property type="entry name" value="L-AMINOADIPATE-SEMIALDEHYDE DEHYDROGENASE-PHOSPHOPANTETHEINYL TRANSFERASE"/>
    <property type="match status" value="1"/>
</dbReference>
<keyword evidence="6" id="KW-1185">Reference proteome</keyword>
<dbReference type="Proteomes" id="UP000603904">
    <property type="component" value="Unassembled WGS sequence"/>
</dbReference>
<comment type="caution">
    <text evidence="5">The sequence shown here is derived from an EMBL/GenBank/DDBJ whole genome shotgun (WGS) entry which is preliminary data.</text>
</comment>
<dbReference type="PANTHER" id="PTHR12215">
    <property type="entry name" value="PHOSPHOPANTETHEINE TRANSFERASE"/>
    <property type="match status" value="1"/>
</dbReference>